<dbReference type="Proteomes" id="UP000321659">
    <property type="component" value="Unassembled WGS sequence"/>
</dbReference>
<dbReference type="Pfam" id="PF00356">
    <property type="entry name" value="LacI"/>
    <property type="match status" value="1"/>
</dbReference>
<dbReference type="PROSITE" id="PS00356">
    <property type="entry name" value="HTH_LACI_1"/>
    <property type="match status" value="1"/>
</dbReference>
<dbReference type="SUPFAM" id="SSF53822">
    <property type="entry name" value="Periplasmic binding protein-like I"/>
    <property type="match status" value="1"/>
</dbReference>
<evidence type="ECO:0000256" key="3">
    <source>
        <dbReference type="ARBA" id="ARBA00023163"/>
    </source>
</evidence>
<keyword evidence="1" id="KW-0805">Transcription regulation</keyword>
<dbReference type="SMART" id="SM00354">
    <property type="entry name" value="HTH_LACI"/>
    <property type="match status" value="1"/>
</dbReference>
<name>A0A5C6MFK6_9LACO</name>
<dbReference type="InterPro" id="IPR028082">
    <property type="entry name" value="Peripla_BP_I"/>
</dbReference>
<proteinExistence type="predicted"/>
<dbReference type="PANTHER" id="PTHR30146:SF154">
    <property type="entry name" value="TRANSCRIPTION REGULATOR, MEMBER OF GALR FAMILY"/>
    <property type="match status" value="1"/>
</dbReference>
<dbReference type="AlphaFoldDB" id="A0A5C6MFK6"/>
<feature type="domain" description="HTH lacI-type" evidence="4">
    <location>
        <begin position="5"/>
        <end position="60"/>
    </location>
</feature>
<organism evidence="5 6">
    <name type="scientific">Dellaglioa algida</name>
    <dbReference type="NCBI Taxonomy" id="105612"/>
    <lineage>
        <taxon>Bacteria</taxon>
        <taxon>Bacillati</taxon>
        <taxon>Bacillota</taxon>
        <taxon>Bacilli</taxon>
        <taxon>Lactobacillales</taxon>
        <taxon>Lactobacillaceae</taxon>
        <taxon>Dellaglioa</taxon>
    </lineage>
</organism>
<dbReference type="PANTHER" id="PTHR30146">
    <property type="entry name" value="LACI-RELATED TRANSCRIPTIONAL REPRESSOR"/>
    <property type="match status" value="1"/>
</dbReference>
<accession>A0A5C6MFK6</accession>
<gene>
    <name evidence="5" type="primary">kdgR</name>
    <name evidence="5" type="ORF">LABALGLTS371_05040</name>
</gene>
<dbReference type="GO" id="GO:0000976">
    <property type="term" value="F:transcription cis-regulatory region binding"/>
    <property type="evidence" value="ECO:0007669"/>
    <property type="project" value="TreeGrafter"/>
</dbReference>
<comment type="caution">
    <text evidence="5">The sequence shown here is derived from an EMBL/GenBank/DDBJ whole genome shotgun (WGS) entry which is preliminary data.</text>
</comment>
<dbReference type="InterPro" id="IPR025997">
    <property type="entry name" value="SBP_2_dom"/>
</dbReference>
<evidence type="ECO:0000313" key="5">
    <source>
        <dbReference type="EMBL" id="TWW11734.1"/>
    </source>
</evidence>
<sequence>MNTKANIKDVASKATVSIATVSRFLNGKTERMSKETALKVQAAIKELNYVPNDAARQMITKKSRMIATIVADVDDYFATEMFKGISSILDAQGYTAVLFDSDTDKNREQGILKIIGEKSFDGLIMQPMLKTEADLRVAVKRNLPTIIVDRELSDSNLANVVTNNFDISQQVTKYYMNQGFERVIVITGELSGVSTREERYSGIRSVSSDAILMEVPSGDTKLSHTYDKLKNTLIRDDKRTVIFALKERWLLHLLPKIMADGFMANQQVAVTGFSDTEVIKAINPGTSLINQNPFLLGASAAELLLNELNGEIVTKNKKIIIPAEFK</sequence>
<dbReference type="CDD" id="cd01392">
    <property type="entry name" value="HTH_LacI"/>
    <property type="match status" value="1"/>
</dbReference>
<dbReference type="Gene3D" id="1.10.260.40">
    <property type="entry name" value="lambda repressor-like DNA-binding domains"/>
    <property type="match status" value="1"/>
</dbReference>
<reference evidence="5 6" key="1">
    <citation type="submission" date="2019-04" db="EMBL/GenBank/DDBJ databases">
        <title>In vitro growth and metabolic characteristics of meat-borne Lactobacillus algidus strains.</title>
        <authorList>
            <person name="Sade E."/>
            <person name="Per J."/>
            <person name="Tytti H."/>
            <person name="Johanna B.K."/>
        </authorList>
    </citation>
    <scope>NUCLEOTIDE SEQUENCE [LARGE SCALE GENOMIC DNA]</scope>
    <source>
        <strain evidence="5 6">LTS37-1</strain>
    </source>
</reference>
<evidence type="ECO:0000259" key="4">
    <source>
        <dbReference type="PROSITE" id="PS50932"/>
    </source>
</evidence>
<protein>
    <submittedName>
        <fullName evidence="5">HTH-type transcriptional regulator KdgR</fullName>
    </submittedName>
</protein>
<dbReference type="GO" id="GO:0003700">
    <property type="term" value="F:DNA-binding transcription factor activity"/>
    <property type="evidence" value="ECO:0007669"/>
    <property type="project" value="TreeGrafter"/>
</dbReference>
<evidence type="ECO:0000313" key="6">
    <source>
        <dbReference type="Proteomes" id="UP000321659"/>
    </source>
</evidence>
<dbReference type="EMBL" id="SRRQ01000002">
    <property type="protein sequence ID" value="TWW11734.1"/>
    <property type="molecule type" value="Genomic_DNA"/>
</dbReference>
<evidence type="ECO:0000256" key="1">
    <source>
        <dbReference type="ARBA" id="ARBA00023015"/>
    </source>
</evidence>
<dbReference type="Pfam" id="PF13407">
    <property type="entry name" value="Peripla_BP_4"/>
    <property type="match status" value="1"/>
</dbReference>
<evidence type="ECO:0000256" key="2">
    <source>
        <dbReference type="ARBA" id="ARBA00023125"/>
    </source>
</evidence>
<dbReference type="SUPFAM" id="SSF47413">
    <property type="entry name" value="lambda repressor-like DNA-binding domains"/>
    <property type="match status" value="1"/>
</dbReference>
<keyword evidence="2" id="KW-0238">DNA-binding</keyword>
<dbReference type="Gene3D" id="3.40.50.2300">
    <property type="match status" value="2"/>
</dbReference>
<dbReference type="InterPro" id="IPR000843">
    <property type="entry name" value="HTH_LacI"/>
</dbReference>
<keyword evidence="3" id="KW-0804">Transcription</keyword>
<dbReference type="PROSITE" id="PS50932">
    <property type="entry name" value="HTH_LACI_2"/>
    <property type="match status" value="1"/>
</dbReference>
<dbReference type="RefSeq" id="WP_284064976.1">
    <property type="nucleotide sequence ID" value="NZ_JANXKZ010000004.1"/>
</dbReference>
<dbReference type="InterPro" id="IPR010982">
    <property type="entry name" value="Lambda_DNA-bd_dom_sf"/>
</dbReference>